<keyword evidence="8" id="KW-1185">Reference proteome</keyword>
<dbReference type="EMBL" id="CP119915">
    <property type="protein sequence ID" value="WFD21137.1"/>
    <property type="molecule type" value="Genomic_DNA"/>
</dbReference>
<proteinExistence type="predicted"/>
<evidence type="ECO:0000256" key="4">
    <source>
        <dbReference type="ARBA" id="ARBA00023136"/>
    </source>
</evidence>
<name>A0AAF0EEP5_9BASI</name>
<dbReference type="GO" id="GO:0008610">
    <property type="term" value="P:lipid biosynthetic process"/>
    <property type="evidence" value="ECO:0007669"/>
    <property type="project" value="InterPro"/>
</dbReference>
<feature type="transmembrane region" description="Helical" evidence="5">
    <location>
        <begin position="79"/>
        <end position="99"/>
    </location>
</feature>
<evidence type="ECO:0000256" key="1">
    <source>
        <dbReference type="ARBA" id="ARBA00004370"/>
    </source>
</evidence>
<evidence type="ECO:0000256" key="2">
    <source>
        <dbReference type="ARBA" id="ARBA00022692"/>
    </source>
</evidence>
<dbReference type="GO" id="GO:0016020">
    <property type="term" value="C:membrane"/>
    <property type="evidence" value="ECO:0007669"/>
    <property type="project" value="UniProtKB-SubCell"/>
</dbReference>
<evidence type="ECO:0000256" key="3">
    <source>
        <dbReference type="ARBA" id="ARBA00022989"/>
    </source>
</evidence>
<reference evidence="7" key="1">
    <citation type="submission" date="2023-03" db="EMBL/GenBank/DDBJ databases">
        <title>Mating type loci evolution in Malassezia.</title>
        <authorList>
            <person name="Coelho M.A."/>
        </authorList>
    </citation>
    <scope>NUCLEOTIDE SEQUENCE</scope>
    <source>
        <strain evidence="7">CBS 10434</strain>
    </source>
</reference>
<sequence length="333" mass="38974">MDRSYSRSYADDWRFKPPSQLSLVQRILVHSAFLAPSPRTTSFPQPTGKVPVVREWQMHRAIFPWAFAPVLMRWALQHYVQWTVPSIVMYLFLAVYYTIYVGRHLTMLHDLSCQYGFFDGGAVRDRISTDMAPRVLYEAVLATLLRPLVLIAFTYDQHKTMEVSPWLPVKLFFFTLIADFVYYWMHRATHEFDTLWHLHRLHHTLKHPSPSLLGFADGPQEIFDIIGTMTLAYLVYPMSFDEMQIWLTYLITMEASGHSGVRVFMPGCLTSTPLRFWDCDLALEDHDLHHRHGWRVSFNYGKQSRLWDAIFGTQLERVEGTKNNLDWSAHVAL</sequence>
<protein>
    <recommendedName>
        <fullName evidence="6">Fatty acid hydroxylase domain-containing protein</fullName>
    </recommendedName>
</protein>
<comment type="subcellular location">
    <subcellularLocation>
        <location evidence="1">Membrane</location>
    </subcellularLocation>
</comment>
<evidence type="ECO:0000313" key="8">
    <source>
        <dbReference type="Proteomes" id="UP001220961"/>
    </source>
</evidence>
<feature type="transmembrane region" description="Helical" evidence="5">
    <location>
        <begin position="167"/>
        <end position="185"/>
    </location>
</feature>
<keyword evidence="2 5" id="KW-0812">Transmembrane</keyword>
<dbReference type="AlphaFoldDB" id="A0AAF0EEP5"/>
<dbReference type="Pfam" id="PF04116">
    <property type="entry name" value="FA_hydroxylase"/>
    <property type="match status" value="1"/>
</dbReference>
<feature type="domain" description="Fatty acid hydroxylase" evidence="6">
    <location>
        <begin position="172"/>
        <end position="313"/>
    </location>
</feature>
<dbReference type="PANTHER" id="PTHR11863">
    <property type="entry name" value="STEROL DESATURASE"/>
    <property type="match status" value="1"/>
</dbReference>
<keyword evidence="4 5" id="KW-0472">Membrane</keyword>
<dbReference type="InterPro" id="IPR006694">
    <property type="entry name" value="Fatty_acid_hydroxylase"/>
</dbReference>
<dbReference type="GO" id="GO:0016491">
    <property type="term" value="F:oxidoreductase activity"/>
    <property type="evidence" value="ECO:0007669"/>
    <property type="project" value="InterPro"/>
</dbReference>
<accession>A0AAF0EEP5</accession>
<organism evidence="7 8">
    <name type="scientific">Malassezia caprae</name>
    <dbReference type="NCBI Taxonomy" id="1381934"/>
    <lineage>
        <taxon>Eukaryota</taxon>
        <taxon>Fungi</taxon>
        <taxon>Dikarya</taxon>
        <taxon>Basidiomycota</taxon>
        <taxon>Ustilaginomycotina</taxon>
        <taxon>Malasseziomycetes</taxon>
        <taxon>Malasseziales</taxon>
        <taxon>Malasseziaceae</taxon>
        <taxon>Malassezia</taxon>
    </lineage>
</organism>
<gene>
    <name evidence="7" type="ORF">MCAP1_003394</name>
</gene>
<evidence type="ECO:0000259" key="6">
    <source>
        <dbReference type="Pfam" id="PF04116"/>
    </source>
</evidence>
<dbReference type="GO" id="GO:0005506">
    <property type="term" value="F:iron ion binding"/>
    <property type="evidence" value="ECO:0007669"/>
    <property type="project" value="InterPro"/>
</dbReference>
<dbReference type="Proteomes" id="UP001220961">
    <property type="component" value="Chromosome 8"/>
</dbReference>
<evidence type="ECO:0000313" key="7">
    <source>
        <dbReference type="EMBL" id="WFD21137.1"/>
    </source>
</evidence>
<keyword evidence="3 5" id="KW-1133">Transmembrane helix</keyword>
<dbReference type="InterPro" id="IPR050307">
    <property type="entry name" value="Sterol_Desaturase_Related"/>
</dbReference>
<evidence type="ECO:0000256" key="5">
    <source>
        <dbReference type="SAM" id="Phobius"/>
    </source>
</evidence>